<evidence type="ECO:0000256" key="3">
    <source>
        <dbReference type="SAM" id="Phobius"/>
    </source>
</evidence>
<dbReference type="CDD" id="cd00063">
    <property type="entry name" value="FN3"/>
    <property type="match status" value="2"/>
</dbReference>
<feature type="region of interest" description="Disordered" evidence="2">
    <location>
        <begin position="612"/>
        <end position="648"/>
    </location>
</feature>
<feature type="transmembrane region" description="Helical" evidence="3">
    <location>
        <begin position="526"/>
        <end position="553"/>
    </location>
</feature>
<dbReference type="SUPFAM" id="SSF48726">
    <property type="entry name" value="Immunoglobulin"/>
    <property type="match status" value="2"/>
</dbReference>
<feature type="compositionally biased region" description="Acidic residues" evidence="2">
    <location>
        <begin position="635"/>
        <end position="648"/>
    </location>
</feature>
<keyword evidence="3" id="KW-0472">Membrane</keyword>
<dbReference type="InterPro" id="IPR036116">
    <property type="entry name" value="FN3_sf"/>
</dbReference>
<dbReference type="PROSITE" id="PS50835">
    <property type="entry name" value="IG_LIKE"/>
    <property type="match status" value="1"/>
</dbReference>
<dbReference type="EMBL" id="CASHTH010002190">
    <property type="protein sequence ID" value="CAI8025889.1"/>
    <property type="molecule type" value="Genomic_DNA"/>
</dbReference>
<evidence type="ECO:0000313" key="7">
    <source>
        <dbReference type="Proteomes" id="UP001174909"/>
    </source>
</evidence>
<dbReference type="PROSITE" id="PS50853">
    <property type="entry name" value="FN3"/>
    <property type="match status" value="2"/>
</dbReference>
<sequence>MVNGSAVATNGRKIISNNGQFLYFSPVSVSDSGRYTCQLSLSVPQTPYVSVHGPVQSSDVVITVEIPPAPNVMVSTTGLSIAGQSYTFKCTASVVAGLVVEPHMKIVFPDSTEIPSDATKTLNHTFSSLRISDGGQYTCTATINIPQAGLTNIQSSVAKTLAVVYAYSVERFWSSRTTGTSFTFYWSPPSIGAHLTINYHLKCDPLLINVPLRQALVQAANTSAVITDLHPGAIYNCSIFTVGPLGNSQPKSQNITTLEAVPSGSPEMFGAVAGEREVEFSWSPPPPTQQNGVITSYTLSCSPSLPQSPSSQSSGSLSVTGFSPNTLYSCSLTAENSQGSGPPATYTFTTQQDYNLFQLRLKGVLLCSEVIATLTKQKQEDIKAEIVHQLDASCPDCGISDDIINRQSFSCFEESPSFLTYRARLEGTSERDSSSLISLIEAWVRGGGASVIVTGVLMTVDSHCSVAISSLSDPECSKPSPPPNEPKPSLTQTLPPSMTPTKETSTGTEDPTLSSQNSAAGNDNTAAIIGGVVATVLIIVVAIVIVAIAALVLKNRRLTTKTAEKFEMSLVPGSPGLIPTSANSAYHTVKQEGKVAETYEIPLRAGGDGGYDIILCPSPPPPPPSQQSLPKLPESEEEVYEVIPGEDN</sequence>
<organism evidence="6 7">
    <name type="scientific">Geodia barretti</name>
    <name type="common">Barrett's horny sponge</name>
    <dbReference type="NCBI Taxonomy" id="519541"/>
    <lineage>
        <taxon>Eukaryota</taxon>
        <taxon>Metazoa</taxon>
        <taxon>Porifera</taxon>
        <taxon>Demospongiae</taxon>
        <taxon>Heteroscleromorpha</taxon>
        <taxon>Tetractinellida</taxon>
        <taxon>Astrophorina</taxon>
        <taxon>Geodiidae</taxon>
        <taxon>Geodia</taxon>
    </lineage>
</organism>
<evidence type="ECO:0000256" key="1">
    <source>
        <dbReference type="ARBA" id="ARBA00022737"/>
    </source>
</evidence>
<name>A0AA35S9Z7_GEOBA</name>
<evidence type="ECO:0000256" key="2">
    <source>
        <dbReference type="SAM" id="MobiDB-lite"/>
    </source>
</evidence>
<evidence type="ECO:0000259" key="4">
    <source>
        <dbReference type="PROSITE" id="PS50835"/>
    </source>
</evidence>
<dbReference type="Pfam" id="PF00041">
    <property type="entry name" value="fn3"/>
    <property type="match status" value="2"/>
</dbReference>
<dbReference type="AlphaFoldDB" id="A0AA35S9Z7"/>
<evidence type="ECO:0000259" key="5">
    <source>
        <dbReference type="PROSITE" id="PS50853"/>
    </source>
</evidence>
<dbReference type="Proteomes" id="UP001174909">
    <property type="component" value="Unassembled WGS sequence"/>
</dbReference>
<reference evidence="6" key="1">
    <citation type="submission" date="2023-03" db="EMBL/GenBank/DDBJ databases">
        <authorList>
            <person name="Steffen K."/>
            <person name="Cardenas P."/>
        </authorList>
    </citation>
    <scope>NUCLEOTIDE SEQUENCE</scope>
</reference>
<comment type="caution">
    <text evidence="6">The sequence shown here is derived from an EMBL/GenBank/DDBJ whole genome shotgun (WGS) entry which is preliminary data.</text>
</comment>
<dbReference type="PANTHER" id="PTHR46708">
    <property type="entry name" value="TENASCIN"/>
    <property type="match status" value="1"/>
</dbReference>
<feature type="region of interest" description="Disordered" evidence="2">
    <location>
        <begin position="471"/>
        <end position="521"/>
    </location>
</feature>
<feature type="compositionally biased region" description="Polar residues" evidence="2">
    <location>
        <begin position="490"/>
        <end position="521"/>
    </location>
</feature>
<dbReference type="InterPro" id="IPR007110">
    <property type="entry name" value="Ig-like_dom"/>
</dbReference>
<dbReference type="Gene3D" id="2.60.40.10">
    <property type="entry name" value="Immunoglobulins"/>
    <property type="match status" value="4"/>
</dbReference>
<evidence type="ECO:0000313" key="6">
    <source>
        <dbReference type="EMBL" id="CAI8025889.1"/>
    </source>
</evidence>
<protein>
    <submittedName>
        <fullName evidence="6">Down syndrome cell adhesion molecule-like protein 1 homolog</fullName>
    </submittedName>
</protein>
<dbReference type="InterPro" id="IPR003961">
    <property type="entry name" value="FN3_dom"/>
</dbReference>
<feature type="domain" description="Fibronectin type-III" evidence="5">
    <location>
        <begin position="168"/>
        <end position="260"/>
    </location>
</feature>
<keyword evidence="1" id="KW-0677">Repeat</keyword>
<accession>A0AA35S9Z7</accession>
<gene>
    <name evidence="6" type="ORF">GBAR_LOCUS14926</name>
</gene>
<dbReference type="InterPro" id="IPR036179">
    <property type="entry name" value="Ig-like_dom_sf"/>
</dbReference>
<keyword evidence="7" id="KW-1185">Reference proteome</keyword>
<dbReference type="InterPro" id="IPR050991">
    <property type="entry name" value="ECM_Regulatory_Proteins"/>
</dbReference>
<keyword evidence="3" id="KW-0812">Transmembrane</keyword>
<dbReference type="InterPro" id="IPR013783">
    <property type="entry name" value="Ig-like_fold"/>
</dbReference>
<proteinExistence type="predicted"/>
<feature type="domain" description="Ig-like" evidence="4">
    <location>
        <begin position="70"/>
        <end position="158"/>
    </location>
</feature>
<keyword evidence="3" id="KW-1133">Transmembrane helix</keyword>
<dbReference type="PANTHER" id="PTHR46708:SF2">
    <property type="entry name" value="FIBRONECTIN TYPE-III DOMAIN-CONTAINING PROTEIN"/>
    <property type="match status" value="1"/>
</dbReference>
<dbReference type="SUPFAM" id="SSF49265">
    <property type="entry name" value="Fibronectin type III"/>
    <property type="match status" value="1"/>
</dbReference>
<feature type="domain" description="Fibronectin type-III" evidence="5">
    <location>
        <begin position="262"/>
        <end position="353"/>
    </location>
</feature>
<dbReference type="SMART" id="SM00060">
    <property type="entry name" value="FN3"/>
    <property type="match status" value="2"/>
</dbReference>